<protein>
    <submittedName>
        <fullName evidence="7">Flagellar motor protein MotB</fullName>
    </submittedName>
</protein>
<evidence type="ECO:0000256" key="2">
    <source>
        <dbReference type="ARBA" id="ARBA00023136"/>
    </source>
</evidence>
<proteinExistence type="predicted"/>
<dbReference type="PANTHER" id="PTHR30329">
    <property type="entry name" value="STATOR ELEMENT OF FLAGELLAR MOTOR COMPLEX"/>
    <property type="match status" value="1"/>
</dbReference>
<dbReference type="PANTHER" id="PTHR30329:SF21">
    <property type="entry name" value="LIPOPROTEIN YIAD-RELATED"/>
    <property type="match status" value="1"/>
</dbReference>
<dbReference type="CDD" id="cd07185">
    <property type="entry name" value="OmpA_C-like"/>
    <property type="match status" value="1"/>
</dbReference>
<dbReference type="OrthoDB" id="8586796at2"/>
<name>A0A147HBL2_9BURK</name>
<keyword evidence="2 4" id="KW-0472">Membrane</keyword>
<keyword evidence="5" id="KW-0732">Signal</keyword>
<evidence type="ECO:0000313" key="7">
    <source>
        <dbReference type="EMBL" id="KTT27345.1"/>
    </source>
</evidence>
<dbReference type="InterPro" id="IPR006665">
    <property type="entry name" value="OmpA-like"/>
</dbReference>
<sequence>MLHRPFTPSSLLRVAVPLAALLLAACAAPPSTRVVLLPQADGTPSAVVVATQGGEQRLDKPYAQASVIATDQPPRLGATDAATVQAENPALFAMRPPASRRYVLFFDAGGTQLAAASQRELDALLADASAQPGSDVVITGHTDTRGAAAANDALSLARAQLLQRMLVARGFAANRIEAAGRGERELAVPTADNVDEPRNRRVVVEVR</sequence>
<reference evidence="7 8" key="1">
    <citation type="journal article" date="2016" name="Front. Microbiol.">
        <title>Genomic Resource of Rice Seed Associated Bacteria.</title>
        <authorList>
            <person name="Midha S."/>
            <person name="Bansal K."/>
            <person name="Sharma S."/>
            <person name="Kumar N."/>
            <person name="Patil P.P."/>
            <person name="Chaudhry V."/>
            <person name="Patil P.B."/>
        </authorList>
    </citation>
    <scope>NUCLEOTIDE SEQUENCE [LARGE SCALE GENOMIC DNA]</scope>
    <source>
        <strain evidence="7 8">NS331</strain>
    </source>
</reference>
<keyword evidence="7" id="KW-0969">Cilium</keyword>
<feature type="signal peptide" evidence="5">
    <location>
        <begin position="1"/>
        <end position="27"/>
    </location>
</feature>
<evidence type="ECO:0000256" key="3">
    <source>
        <dbReference type="ARBA" id="ARBA00023237"/>
    </source>
</evidence>
<feature type="domain" description="OmpA-like" evidence="6">
    <location>
        <begin position="93"/>
        <end position="207"/>
    </location>
</feature>
<accession>A0A147HBL2</accession>
<keyword evidence="8" id="KW-1185">Reference proteome</keyword>
<comment type="subcellular location">
    <subcellularLocation>
        <location evidence="1">Cell outer membrane</location>
    </subcellularLocation>
</comment>
<dbReference type="Pfam" id="PF00691">
    <property type="entry name" value="OmpA"/>
    <property type="match status" value="1"/>
</dbReference>
<comment type="caution">
    <text evidence="7">The sequence shown here is derived from an EMBL/GenBank/DDBJ whole genome shotgun (WGS) entry which is preliminary data.</text>
</comment>
<dbReference type="GO" id="GO:0009279">
    <property type="term" value="C:cell outer membrane"/>
    <property type="evidence" value="ECO:0007669"/>
    <property type="project" value="UniProtKB-SubCell"/>
</dbReference>
<dbReference type="PROSITE" id="PS51257">
    <property type="entry name" value="PROKAR_LIPOPROTEIN"/>
    <property type="match status" value="1"/>
</dbReference>
<dbReference type="EMBL" id="LDSL01000018">
    <property type="protein sequence ID" value="KTT27345.1"/>
    <property type="molecule type" value="Genomic_DNA"/>
</dbReference>
<dbReference type="InterPro" id="IPR036737">
    <property type="entry name" value="OmpA-like_sf"/>
</dbReference>
<evidence type="ECO:0000256" key="1">
    <source>
        <dbReference type="ARBA" id="ARBA00004442"/>
    </source>
</evidence>
<evidence type="ECO:0000256" key="4">
    <source>
        <dbReference type="PROSITE-ProRule" id="PRU00473"/>
    </source>
</evidence>
<evidence type="ECO:0000256" key="5">
    <source>
        <dbReference type="SAM" id="SignalP"/>
    </source>
</evidence>
<keyword evidence="3" id="KW-0998">Cell outer membrane</keyword>
<dbReference type="InterPro" id="IPR006664">
    <property type="entry name" value="OMP_bac"/>
</dbReference>
<dbReference type="Gene3D" id="3.30.1330.60">
    <property type="entry name" value="OmpA-like domain"/>
    <property type="match status" value="1"/>
</dbReference>
<dbReference type="Proteomes" id="UP000072741">
    <property type="component" value="Unassembled WGS sequence"/>
</dbReference>
<organism evidence="7 8">
    <name type="scientific">Pseudacidovorax intermedius</name>
    <dbReference type="NCBI Taxonomy" id="433924"/>
    <lineage>
        <taxon>Bacteria</taxon>
        <taxon>Pseudomonadati</taxon>
        <taxon>Pseudomonadota</taxon>
        <taxon>Betaproteobacteria</taxon>
        <taxon>Burkholderiales</taxon>
        <taxon>Comamonadaceae</taxon>
        <taxon>Pseudacidovorax</taxon>
    </lineage>
</organism>
<keyword evidence="7" id="KW-0282">Flagellum</keyword>
<dbReference type="SUPFAM" id="SSF103088">
    <property type="entry name" value="OmpA-like"/>
    <property type="match status" value="1"/>
</dbReference>
<evidence type="ECO:0000313" key="8">
    <source>
        <dbReference type="Proteomes" id="UP000072741"/>
    </source>
</evidence>
<dbReference type="PROSITE" id="PS51123">
    <property type="entry name" value="OMPA_2"/>
    <property type="match status" value="1"/>
</dbReference>
<gene>
    <name evidence="7" type="ORF">NS331_02260</name>
</gene>
<evidence type="ECO:0000259" key="6">
    <source>
        <dbReference type="PROSITE" id="PS51123"/>
    </source>
</evidence>
<keyword evidence="7" id="KW-0966">Cell projection</keyword>
<dbReference type="PRINTS" id="PR01021">
    <property type="entry name" value="OMPADOMAIN"/>
</dbReference>
<dbReference type="InterPro" id="IPR050330">
    <property type="entry name" value="Bact_OuterMem_StrucFunc"/>
</dbReference>
<dbReference type="AlphaFoldDB" id="A0A147HBL2"/>
<feature type="chain" id="PRO_5007547393" evidence="5">
    <location>
        <begin position="28"/>
        <end position="207"/>
    </location>
</feature>